<name>A0A7S1RFA6_ALECA</name>
<reference evidence="7" key="1">
    <citation type="submission" date="2021-01" db="EMBL/GenBank/DDBJ databases">
        <authorList>
            <person name="Corre E."/>
            <person name="Pelletier E."/>
            <person name="Niang G."/>
            <person name="Scheremetjew M."/>
            <person name="Finn R."/>
            <person name="Kale V."/>
            <person name="Holt S."/>
            <person name="Cochrane G."/>
            <person name="Meng A."/>
            <person name="Brown T."/>
            <person name="Cohen L."/>
        </authorList>
    </citation>
    <scope>NUCLEOTIDE SEQUENCE</scope>
    <source>
        <strain evidence="7">OF101</strain>
    </source>
</reference>
<feature type="transmembrane region" description="Helical" evidence="6">
    <location>
        <begin position="151"/>
        <end position="181"/>
    </location>
</feature>
<proteinExistence type="predicted"/>
<keyword evidence="4 6" id="KW-0472">Membrane</keyword>
<comment type="subcellular location">
    <subcellularLocation>
        <location evidence="1">Membrane</location>
        <topology evidence="1">Multi-pass membrane protein</topology>
    </subcellularLocation>
</comment>
<feature type="transmembrane region" description="Helical" evidence="6">
    <location>
        <begin position="96"/>
        <end position="117"/>
    </location>
</feature>
<evidence type="ECO:0000256" key="1">
    <source>
        <dbReference type="ARBA" id="ARBA00004141"/>
    </source>
</evidence>
<organism evidence="7">
    <name type="scientific">Alexandrium catenella</name>
    <name type="common">Red tide dinoflagellate</name>
    <name type="synonym">Gonyaulax catenella</name>
    <dbReference type="NCBI Taxonomy" id="2925"/>
    <lineage>
        <taxon>Eukaryota</taxon>
        <taxon>Sar</taxon>
        <taxon>Alveolata</taxon>
        <taxon>Dinophyceae</taxon>
        <taxon>Gonyaulacales</taxon>
        <taxon>Pyrocystaceae</taxon>
        <taxon>Alexandrium</taxon>
    </lineage>
</organism>
<feature type="transmembrane region" description="Helical" evidence="6">
    <location>
        <begin position="20"/>
        <end position="42"/>
    </location>
</feature>
<feature type="region of interest" description="Disordered" evidence="5">
    <location>
        <begin position="333"/>
        <end position="354"/>
    </location>
</feature>
<evidence type="ECO:0000256" key="2">
    <source>
        <dbReference type="ARBA" id="ARBA00022692"/>
    </source>
</evidence>
<evidence type="ECO:0000256" key="4">
    <source>
        <dbReference type="ARBA" id="ARBA00023136"/>
    </source>
</evidence>
<evidence type="ECO:0000256" key="6">
    <source>
        <dbReference type="SAM" id="Phobius"/>
    </source>
</evidence>
<gene>
    <name evidence="7" type="ORF">ACAT0790_LOCUS40483</name>
</gene>
<evidence type="ECO:0000256" key="5">
    <source>
        <dbReference type="SAM" id="MobiDB-lite"/>
    </source>
</evidence>
<dbReference type="PANTHER" id="PTHR11132">
    <property type="entry name" value="SOLUTE CARRIER FAMILY 35"/>
    <property type="match status" value="1"/>
</dbReference>
<evidence type="ECO:0000256" key="3">
    <source>
        <dbReference type="ARBA" id="ARBA00022989"/>
    </source>
</evidence>
<dbReference type="AlphaFoldDB" id="A0A7S1RFA6"/>
<feature type="transmembrane region" description="Helical" evidence="6">
    <location>
        <begin position="242"/>
        <end position="260"/>
    </location>
</feature>
<evidence type="ECO:0000313" key="7">
    <source>
        <dbReference type="EMBL" id="CAD9163718.1"/>
    </source>
</evidence>
<keyword evidence="3 6" id="KW-1133">Transmembrane helix</keyword>
<accession>A0A7S1RFA6</accession>
<evidence type="ECO:0008006" key="8">
    <source>
        <dbReference type="Google" id="ProtNLM"/>
    </source>
</evidence>
<dbReference type="InterPro" id="IPR050186">
    <property type="entry name" value="TPT_transporter"/>
</dbReference>
<dbReference type="EMBL" id="HBGE01067536">
    <property type="protein sequence ID" value="CAD9163718.1"/>
    <property type="molecule type" value="Transcribed_RNA"/>
</dbReference>
<feature type="transmembrane region" description="Helical" evidence="6">
    <location>
        <begin position="267"/>
        <end position="287"/>
    </location>
</feature>
<dbReference type="GO" id="GO:0016020">
    <property type="term" value="C:membrane"/>
    <property type="evidence" value="ECO:0007669"/>
    <property type="project" value="UniProtKB-SubCell"/>
</dbReference>
<feature type="transmembrane region" description="Helical" evidence="6">
    <location>
        <begin position="54"/>
        <end position="76"/>
    </location>
</feature>
<feature type="transmembrane region" description="Helical" evidence="6">
    <location>
        <begin position="202"/>
        <end position="222"/>
    </location>
</feature>
<sequence length="354" mass="38600">MRSSAAAVPMGISAPSSLMVYGRKLAVCLAYIAVSAVLIRFNKFMMEKDKFPHALALSAGHMLVSSAWCWVLYLLAPSLFPSMEATKGQRLDLAKWFVPISLLFAVCLFGSNQAYLYCNVTFLQFMKEANAMIVFTISCIAGLQSCSRVRVFVITWVILSASVSISGEVHFVLLGFLFQAVSQLAECTRHVMGECLLRGKMFDPLTYTLFLAPGCFLVLAVANACRWSPGILGDLARCWQLLLANASVAFVLNLLVACVVKECSAVGFVLCGIAKDIVIVAVSSLAFGEVVTHKQTAAFVVTLAGIFFWSSMKTHPDSLPLRALEAVLGTRREKGEESPLMPRADEQELVDKKV</sequence>
<protein>
    <recommendedName>
        <fullName evidence="8">Sugar phosphate transporter domain-containing protein</fullName>
    </recommendedName>
</protein>
<keyword evidence="2 6" id="KW-0812">Transmembrane</keyword>